<dbReference type="InterPro" id="IPR031564">
    <property type="entry name" value="Flp1-like"/>
</dbReference>
<comment type="caution">
    <text evidence="3">The sequence shown here is derived from an EMBL/GenBank/DDBJ whole genome shotgun (WGS) entry which is preliminary data.</text>
</comment>
<sequence length="76" mass="8673">MKNFNHIKRLFVRFHRDERGFGTLEIILILAVLILIAIAFRKWIMKWVGDLFALTDQQIEAFKSDGSKIGPSPSGG</sequence>
<keyword evidence="1" id="KW-1133">Transmembrane helix</keyword>
<evidence type="ECO:0000256" key="1">
    <source>
        <dbReference type="SAM" id="Phobius"/>
    </source>
</evidence>
<evidence type="ECO:0000313" key="3">
    <source>
        <dbReference type="EMBL" id="PDO09999.1"/>
    </source>
</evidence>
<feature type="transmembrane region" description="Helical" evidence="1">
    <location>
        <begin position="21"/>
        <end position="40"/>
    </location>
</feature>
<dbReference type="AlphaFoldDB" id="A0A2A6DZL8"/>
<dbReference type="EMBL" id="MOXJ01000022">
    <property type="protein sequence ID" value="PDO09999.1"/>
    <property type="molecule type" value="Genomic_DNA"/>
</dbReference>
<gene>
    <name evidence="3" type="ORF">BLM47_09755</name>
</gene>
<reference evidence="3 4" key="1">
    <citation type="submission" date="2016-12" db="EMBL/GenBank/DDBJ databases">
        <title>Candidatus Reconcilibacillus cellulovorans genome.</title>
        <authorList>
            <person name="Kolinko S."/>
            <person name="Wu Y.-W."/>
            <person name="Tachea F."/>
            <person name="Denzel E."/>
            <person name="Hiras J."/>
            <person name="Baecker N."/>
            <person name="Chan L.J."/>
            <person name="Eichorst S.A."/>
            <person name="Frey D."/>
            <person name="Adams P.D."/>
            <person name="Pray T."/>
            <person name="Tanjore D."/>
            <person name="Petzold C.J."/>
            <person name="Gladden J.M."/>
            <person name="Simmons B.A."/>
            <person name="Singer S.W."/>
        </authorList>
    </citation>
    <scope>NUCLEOTIDE SEQUENCE [LARGE SCALE GENOMIC DNA]</scope>
    <source>
        <strain evidence="3">JTherm</strain>
    </source>
</reference>
<evidence type="ECO:0000313" key="4">
    <source>
        <dbReference type="Proteomes" id="UP000243688"/>
    </source>
</evidence>
<evidence type="ECO:0000259" key="2">
    <source>
        <dbReference type="Pfam" id="PF16982"/>
    </source>
</evidence>
<protein>
    <recommendedName>
        <fullName evidence="2">Putative Flagellin Flp1-like domain-containing protein</fullName>
    </recommendedName>
</protein>
<organism evidence="3 4">
    <name type="scientific">Candidatus Reconcilbacillus cellulovorans</name>
    <dbReference type="NCBI Taxonomy" id="1906605"/>
    <lineage>
        <taxon>Bacteria</taxon>
        <taxon>Bacillati</taxon>
        <taxon>Bacillota</taxon>
        <taxon>Bacilli</taxon>
        <taxon>Bacillales</taxon>
        <taxon>Paenibacillaceae</taxon>
        <taxon>Candidatus Reconcilbacillus</taxon>
    </lineage>
</organism>
<keyword evidence="1" id="KW-0812">Transmembrane</keyword>
<keyword evidence="1" id="KW-0472">Membrane</keyword>
<name>A0A2A6DZL8_9BACL</name>
<dbReference type="Proteomes" id="UP000243688">
    <property type="component" value="Unassembled WGS sequence"/>
</dbReference>
<dbReference type="Pfam" id="PF16982">
    <property type="entry name" value="Flp1_like"/>
    <property type="match status" value="1"/>
</dbReference>
<accession>A0A2A6DZL8</accession>
<feature type="domain" description="Putative Flagellin Flp1-like" evidence="2">
    <location>
        <begin position="13"/>
        <end position="58"/>
    </location>
</feature>
<proteinExistence type="predicted"/>